<evidence type="ECO:0000256" key="1">
    <source>
        <dbReference type="ARBA" id="ARBA00004651"/>
    </source>
</evidence>
<dbReference type="Pfam" id="PF01594">
    <property type="entry name" value="AI-2E_transport"/>
    <property type="match status" value="1"/>
</dbReference>
<feature type="transmembrane region" description="Helical" evidence="8">
    <location>
        <begin position="7"/>
        <end position="23"/>
    </location>
</feature>
<keyword evidence="6 8" id="KW-1133">Transmembrane helix</keyword>
<dbReference type="OrthoDB" id="9793390at2"/>
<comment type="similarity">
    <text evidence="2">Belongs to the autoinducer-2 exporter (AI-2E) (TC 2.A.86) family.</text>
</comment>
<dbReference type="EMBL" id="VSKK01000001">
    <property type="protein sequence ID" value="TYB79621.1"/>
    <property type="molecule type" value="Genomic_DNA"/>
</dbReference>
<evidence type="ECO:0000256" key="6">
    <source>
        <dbReference type="ARBA" id="ARBA00022989"/>
    </source>
</evidence>
<evidence type="ECO:0000313" key="10">
    <source>
        <dbReference type="Proteomes" id="UP000323720"/>
    </source>
</evidence>
<accession>A0A5D0RFA1</accession>
<evidence type="ECO:0000256" key="4">
    <source>
        <dbReference type="ARBA" id="ARBA00022475"/>
    </source>
</evidence>
<feature type="transmembrane region" description="Helical" evidence="8">
    <location>
        <begin position="29"/>
        <end position="47"/>
    </location>
</feature>
<keyword evidence="7 8" id="KW-0472">Membrane</keyword>
<feature type="transmembrane region" description="Helical" evidence="8">
    <location>
        <begin position="257"/>
        <end position="276"/>
    </location>
</feature>
<proteinExistence type="inferred from homology"/>
<dbReference type="InterPro" id="IPR002549">
    <property type="entry name" value="AI-2E-like"/>
</dbReference>
<evidence type="ECO:0000313" key="9">
    <source>
        <dbReference type="EMBL" id="TYB79621.1"/>
    </source>
</evidence>
<evidence type="ECO:0000256" key="7">
    <source>
        <dbReference type="ARBA" id="ARBA00023136"/>
    </source>
</evidence>
<evidence type="ECO:0000256" key="8">
    <source>
        <dbReference type="SAM" id="Phobius"/>
    </source>
</evidence>
<dbReference type="PANTHER" id="PTHR21716">
    <property type="entry name" value="TRANSMEMBRANE PROTEIN"/>
    <property type="match status" value="1"/>
</dbReference>
<comment type="subcellular location">
    <subcellularLocation>
        <location evidence="1">Cell membrane</location>
        <topology evidence="1">Multi-pass membrane protein</topology>
    </subcellularLocation>
</comment>
<organism evidence="9 10">
    <name type="scientific">Bizionia myxarmorum</name>
    <dbReference type="NCBI Taxonomy" id="291186"/>
    <lineage>
        <taxon>Bacteria</taxon>
        <taxon>Pseudomonadati</taxon>
        <taxon>Bacteroidota</taxon>
        <taxon>Flavobacteriia</taxon>
        <taxon>Flavobacteriales</taxon>
        <taxon>Flavobacteriaceae</taxon>
        <taxon>Bizionia</taxon>
    </lineage>
</organism>
<name>A0A5D0RFA1_9FLAO</name>
<feature type="transmembrane region" description="Helical" evidence="8">
    <location>
        <begin position="224"/>
        <end position="250"/>
    </location>
</feature>
<reference evidence="9 10" key="1">
    <citation type="submission" date="2019-08" db="EMBL/GenBank/DDBJ databases">
        <title>Genomes of Antarctic Bizionia species.</title>
        <authorList>
            <person name="Bowman J.P."/>
        </authorList>
    </citation>
    <scope>NUCLEOTIDE SEQUENCE [LARGE SCALE GENOMIC DNA]</scope>
    <source>
        <strain evidence="9 10">ADA-4</strain>
    </source>
</reference>
<feature type="transmembrane region" description="Helical" evidence="8">
    <location>
        <begin position="296"/>
        <end position="322"/>
    </location>
</feature>
<dbReference type="RefSeq" id="WP_148403354.1">
    <property type="nucleotide sequence ID" value="NZ_VSKK01000001.1"/>
</dbReference>
<dbReference type="Proteomes" id="UP000323720">
    <property type="component" value="Unassembled WGS sequence"/>
</dbReference>
<keyword evidence="5 8" id="KW-0812">Transmembrane</keyword>
<dbReference type="GO" id="GO:0005886">
    <property type="term" value="C:plasma membrane"/>
    <property type="evidence" value="ECO:0007669"/>
    <property type="project" value="UniProtKB-SubCell"/>
</dbReference>
<keyword evidence="4" id="KW-1003">Cell membrane</keyword>
<evidence type="ECO:0000256" key="3">
    <source>
        <dbReference type="ARBA" id="ARBA00022448"/>
    </source>
</evidence>
<feature type="transmembrane region" description="Helical" evidence="8">
    <location>
        <begin position="197"/>
        <end position="218"/>
    </location>
</feature>
<feature type="transmembrane region" description="Helical" evidence="8">
    <location>
        <begin position="138"/>
        <end position="158"/>
    </location>
</feature>
<comment type="caution">
    <text evidence="9">The sequence shown here is derived from an EMBL/GenBank/DDBJ whole genome shotgun (WGS) entry which is preliminary data.</text>
</comment>
<dbReference type="AlphaFoldDB" id="A0A5D0RFA1"/>
<keyword evidence="3" id="KW-0813">Transport</keyword>
<keyword evidence="10" id="KW-1185">Reference proteome</keyword>
<dbReference type="PANTHER" id="PTHR21716:SF53">
    <property type="entry name" value="PERMEASE PERM-RELATED"/>
    <property type="match status" value="1"/>
</dbReference>
<protein>
    <submittedName>
        <fullName evidence="9">AI-2E family transporter</fullName>
    </submittedName>
</protein>
<evidence type="ECO:0000256" key="2">
    <source>
        <dbReference type="ARBA" id="ARBA00009773"/>
    </source>
</evidence>
<gene>
    <name evidence="9" type="ORF">ES674_07660</name>
</gene>
<sequence length="339" mass="38202">MNQLRTTNLLLSIIVIPLVFYLLKTLSFIFIPLIFSMFIALLFLPIMRWLSRKSIPKPISIVLVILLIVAGLKIGVELIKVSGREILNSETEFFVKAEEKFDDLLLTAQETFGIEVDSKESFFKKFIHEETIGVTLNFLQKTLTMILMTVFFVVLWLAESINIQKVMNNTLLKLKHTSVKTFIRIENDLIKFVKVKFAVSLATGIGTGLACFFFDVSFPIFWGLFAFLINFVQMVGSIVTVVLLSAFAFIELDPTSILFFFIVSITGVQVLFGSILEPIFMGKSFSLNVITVLVMLMLWGYIWGVAGLILAIPITVVLKILLEQFDNTKVIANLLSGKT</sequence>
<feature type="transmembrane region" description="Helical" evidence="8">
    <location>
        <begin position="59"/>
        <end position="79"/>
    </location>
</feature>
<evidence type="ECO:0000256" key="5">
    <source>
        <dbReference type="ARBA" id="ARBA00022692"/>
    </source>
</evidence>